<accession>A0A8T0XC91</accession>
<dbReference type="InterPro" id="IPR001810">
    <property type="entry name" value="F-box_dom"/>
</dbReference>
<protein>
    <recommendedName>
        <fullName evidence="6">F-box domain-containing protein</fullName>
    </recommendedName>
</protein>
<dbReference type="AlphaFoldDB" id="A0A8T0XC91"/>
<dbReference type="InterPro" id="IPR050796">
    <property type="entry name" value="SCF_F-box_component"/>
</dbReference>
<dbReference type="NCBIfam" id="TIGR01640">
    <property type="entry name" value="F_box_assoc_1"/>
    <property type="match status" value="1"/>
</dbReference>
<dbReference type="InterPro" id="IPR036047">
    <property type="entry name" value="F-box-like_dom_sf"/>
</dbReference>
<dbReference type="Pfam" id="PF12937">
    <property type="entry name" value="F-box-like"/>
    <property type="match status" value="1"/>
</dbReference>
<feature type="domain" description="F-box associated beta-propeller type 3" evidence="1">
    <location>
        <begin position="90"/>
        <end position="326"/>
    </location>
</feature>
<name>A0A8T0XC91_PANVG</name>
<dbReference type="InterPro" id="IPR017451">
    <property type="entry name" value="F-box-assoc_interact_dom"/>
</dbReference>
<dbReference type="EMBL" id="CM029037">
    <property type="protein sequence ID" value="KAG2657690.1"/>
    <property type="molecule type" value="Genomic_DNA"/>
</dbReference>
<organism evidence="4 5">
    <name type="scientific">Panicum virgatum</name>
    <name type="common">Blackwell switchgrass</name>
    <dbReference type="NCBI Taxonomy" id="38727"/>
    <lineage>
        <taxon>Eukaryota</taxon>
        <taxon>Viridiplantae</taxon>
        <taxon>Streptophyta</taxon>
        <taxon>Embryophyta</taxon>
        <taxon>Tracheophyta</taxon>
        <taxon>Spermatophyta</taxon>
        <taxon>Magnoliopsida</taxon>
        <taxon>Liliopsida</taxon>
        <taxon>Poales</taxon>
        <taxon>Poaceae</taxon>
        <taxon>PACMAD clade</taxon>
        <taxon>Panicoideae</taxon>
        <taxon>Panicodae</taxon>
        <taxon>Paniceae</taxon>
        <taxon>Panicinae</taxon>
        <taxon>Panicum</taxon>
        <taxon>Panicum sect. Hiantes</taxon>
    </lineage>
</organism>
<evidence type="ECO:0000313" key="3">
    <source>
        <dbReference type="EMBL" id="KAG2657688.1"/>
    </source>
</evidence>
<dbReference type="InterPro" id="IPR013187">
    <property type="entry name" value="F-box-assoc_dom_typ3"/>
</dbReference>
<gene>
    <name evidence="3" type="ORF">PVAP13_1KG197805</name>
    <name evidence="4" type="ORF">PVAP13_1KG197815</name>
</gene>
<feature type="non-terminal residue" evidence="4">
    <location>
        <position position="1"/>
    </location>
</feature>
<dbReference type="Gene3D" id="1.20.1280.50">
    <property type="match status" value="1"/>
</dbReference>
<dbReference type="PANTHER" id="PTHR31672:SF2">
    <property type="entry name" value="F-BOX DOMAIN-CONTAINING PROTEIN"/>
    <property type="match status" value="1"/>
</dbReference>
<evidence type="ECO:0000313" key="4">
    <source>
        <dbReference type="EMBL" id="KAG2657690.1"/>
    </source>
</evidence>
<feature type="domain" description="F-box" evidence="2">
    <location>
        <begin position="2"/>
        <end position="31"/>
    </location>
</feature>
<dbReference type="Pfam" id="PF08268">
    <property type="entry name" value="FBA_3"/>
    <property type="match status" value="1"/>
</dbReference>
<evidence type="ECO:0008006" key="6">
    <source>
        <dbReference type="Google" id="ProtNLM"/>
    </source>
</evidence>
<sequence>VVWEILVRLPAAALLRCRAVCRSWRDLTSTSEFLLAHHLRQPSLPLVSFCGEIDACRRNVDAGLDALDFRRRPAERRPVLRFSDYSRRGSFKVHASCDGLLLLSLSNNTFYICNPATRQWTTLPSLHGGVAGLYRHSSSGEYRILYKQWTDEDDFVCYYVRTVASSAKPTCVEPPAASPPMGRTPSVLLHGCIHWPLFQEKAGLVVFDTVAESFRARRMSCPTVGNSPRANLFEMDGTLGISPADESSMVLKLWVLQDYETEAWSLKYRIRLPIIEVKRTPYARPPQYSFNGVLVSKEGDVLFWSDDRSRGHLFHCDSKGKLLQKLHGDHVSSGVSGQWFKESLVRHDFFERQDGCRRRRVSQPRFFSGL</sequence>
<keyword evidence="5" id="KW-1185">Reference proteome</keyword>
<dbReference type="SUPFAM" id="SSF81383">
    <property type="entry name" value="F-box domain"/>
    <property type="match status" value="1"/>
</dbReference>
<dbReference type="Proteomes" id="UP000823388">
    <property type="component" value="Chromosome 1K"/>
</dbReference>
<proteinExistence type="predicted"/>
<reference evidence="4" key="1">
    <citation type="submission" date="2020-05" db="EMBL/GenBank/DDBJ databases">
        <title>WGS assembly of Panicum virgatum.</title>
        <authorList>
            <person name="Lovell J.T."/>
            <person name="Jenkins J."/>
            <person name="Shu S."/>
            <person name="Juenger T.E."/>
            <person name="Schmutz J."/>
        </authorList>
    </citation>
    <scope>NUCLEOTIDE SEQUENCE</scope>
    <source>
        <strain evidence="4">AP13</strain>
    </source>
</reference>
<comment type="caution">
    <text evidence="4">The sequence shown here is derived from an EMBL/GenBank/DDBJ whole genome shotgun (WGS) entry which is preliminary data.</text>
</comment>
<evidence type="ECO:0000313" key="5">
    <source>
        <dbReference type="Proteomes" id="UP000823388"/>
    </source>
</evidence>
<evidence type="ECO:0000259" key="2">
    <source>
        <dbReference type="Pfam" id="PF12937"/>
    </source>
</evidence>
<evidence type="ECO:0000259" key="1">
    <source>
        <dbReference type="Pfam" id="PF08268"/>
    </source>
</evidence>
<dbReference type="EMBL" id="CM029037">
    <property type="protein sequence ID" value="KAG2657688.1"/>
    <property type="molecule type" value="Genomic_DNA"/>
</dbReference>
<dbReference type="PANTHER" id="PTHR31672">
    <property type="entry name" value="BNACNNG10540D PROTEIN"/>
    <property type="match status" value="1"/>
</dbReference>